<dbReference type="AlphaFoldDB" id="A0A0V1FIE9"/>
<evidence type="ECO:0000313" key="1">
    <source>
        <dbReference type="EMBL" id="KRY85817.1"/>
    </source>
</evidence>
<comment type="caution">
    <text evidence="1">The sequence shown here is derived from an EMBL/GenBank/DDBJ whole genome shotgun (WGS) entry which is preliminary data.</text>
</comment>
<dbReference type="Proteomes" id="UP000054995">
    <property type="component" value="Unassembled WGS sequence"/>
</dbReference>
<proteinExistence type="predicted"/>
<evidence type="ECO:0000313" key="2">
    <source>
        <dbReference type="Proteomes" id="UP000054995"/>
    </source>
</evidence>
<gene>
    <name evidence="1" type="ORF">T4D_7313</name>
</gene>
<sequence>MDIDKTFRKVIIEYSSVVVFILKFEYNLYKRLHVDVKKRLVHLQRCFANNFQTPHALHLYLHKKPF</sequence>
<organism evidence="1 2">
    <name type="scientific">Trichinella pseudospiralis</name>
    <name type="common">Parasitic roundworm</name>
    <dbReference type="NCBI Taxonomy" id="6337"/>
    <lineage>
        <taxon>Eukaryota</taxon>
        <taxon>Metazoa</taxon>
        <taxon>Ecdysozoa</taxon>
        <taxon>Nematoda</taxon>
        <taxon>Enoplea</taxon>
        <taxon>Dorylaimia</taxon>
        <taxon>Trichinellida</taxon>
        <taxon>Trichinellidae</taxon>
        <taxon>Trichinella</taxon>
    </lineage>
</organism>
<accession>A0A0V1FIE9</accession>
<keyword evidence="2" id="KW-1185">Reference proteome</keyword>
<protein>
    <submittedName>
        <fullName evidence="1">Uncharacterized protein</fullName>
    </submittedName>
</protein>
<name>A0A0V1FIE9_TRIPS</name>
<reference evidence="1 2" key="1">
    <citation type="submission" date="2015-01" db="EMBL/GenBank/DDBJ databases">
        <title>Evolution of Trichinella species and genotypes.</title>
        <authorList>
            <person name="Korhonen P.K."/>
            <person name="Edoardo P."/>
            <person name="Giuseppe L.R."/>
            <person name="Gasser R.B."/>
        </authorList>
    </citation>
    <scope>NUCLEOTIDE SEQUENCE [LARGE SCALE GENOMIC DNA]</scope>
    <source>
        <strain evidence="1">ISS470</strain>
    </source>
</reference>
<dbReference type="EMBL" id="JYDT01000082">
    <property type="protein sequence ID" value="KRY85817.1"/>
    <property type="molecule type" value="Genomic_DNA"/>
</dbReference>